<dbReference type="KEGG" id="hau:Haur_5298"/>
<organism evidence="2 3">
    <name type="scientific">Herpetosiphon aurantiacus (strain ATCC 23779 / DSM 785 / 114-95)</name>
    <dbReference type="NCBI Taxonomy" id="316274"/>
    <lineage>
        <taxon>Bacteria</taxon>
        <taxon>Bacillati</taxon>
        <taxon>Chloroflexota</taxon>
        <taxon>Chloroflexia</taxon>
        <taxon>Herpetosiphonales</taxon>
        <taxon>Herpetosiphonaceae</taxon>
        <taxon>Herpetosiphon</taxon>
    </lineage>
</organism>
<accession>A9B9B1</accession>
<feature type="transmembrane region" description="Helical" evidence="1">
    <location>
        <begin position="100"/>
        <end position="117"/>
    </location>
</feature>
<keyword evidence="1" id="KW-1133">Transmembrane helix</keyword>
<dbReference type="AlphaFoldDB" id="A9B9B1"/>
<keyword evidence="2" id="KW-0614">Plasmid</keyword>
<protein>
    <submittedName>
        <fullName evidence="2">Uncharacterized protein</fullName>
    </submittedName>
</protein>
<evidence type="ECO:0000256" key="1">
    <source>
        <dbReference type="SAM" id="Phobius"/>
    </source>
</evidence>
<name>A9B9B1_HERA2</name>
<reference evidence="2 3" key="1">
    <citation type="journal article" date="2011" name="Stand. Genomic Sci.">
        <title>Complete genome sequence of the filamentous gliding predatory bacterium Herpetosiphon aurantiacus type strain (114-95(T)).</title>
        <authorList>
            <person name="Kiss H."/>
            <person name="Nett M."/>
            <person name="Domin N."/>
            <person name="Martin K."/>
            <person name="Maresca J.A."/>
            <person name="Copeland A."/>
            <person name="Lapidus A."/>
            <person name="Lucas S."/>
            <person name="Berry K.W."/>
            <person name="Glavina Del Rio T."/>
            <person name="Dalin E."/>
            <person name="Tice H."/>
            <person name="Pitluck S."/>
            <person name="Richardson P."/>
            <person name="Bruce D."/>
            <person name="Goodwin L."/>
            <person name="Han C."/>
            <person name="Detter J.C."/>
            <person name="Schmutz J."/>
            <person name="Brettin T."/>
            <person name="Land M."/>
            <person name="Hauser L."/>
            <person name="Kyrpides N.C."/>
            <person name="Ivanova N."/>
            <person name="Goker M."/>
            <person name="Woyke T."/>
            <person name="Klenk H.P."/>
            <person name="Bryant D.A."/>
        </authorList>
    </citation>
    <scope>NUCLEOTIDE SEQUENCE [LARGE SCALE GENOMIC DNA]</scope>
    <source>
        <strain evidence="3">ATCC 23779 / DSM 785 / 114-95</strain>
        <plasmid evidence="2">pHAU02</plasmid>
    </source>
</reference>
<dbReference type="EMBL" id="CP000877">
    <property type="protein sequence ID" value="ABX07925.1"/>
    <property type="molecule type" value="Genomic_DNA"/>
</dbReference>
<gene>
    <name evidence="2" type="ordered locus">Haur_5298</name>
</gene>
<dbReference type="BioCyc" id="HAUR316274:GHYA-5360-MONOMER"/>
<feature type="transmembrane region" description="Helical" evidence="1">
    <location>
        <begin position="31"/>
        <end position="51"/>
    </location>
</feature>
<keyword evidence="3" id="KW-1185">Reference proteome</keyword>
<feature type="transmembrane region" description="Helical" evidence="1">
    <location>
        <begin position="71"/>
        <end position="88"/>
    </location>
</feature>
<evidence type="ECO:0000313" key="2">
    <source>
        <dbReference type="EMBL" id="ABX07925.1"/>
    </source>
</evidence>
<proteinExistence type="predicted"/>
<feature type="transmembrane region" description="Helical" evidence="1">
    <location>
        <begin position="137"/>
        <end position="154"/>
    </location>
</feature>
<dbReference type="InParanoid" id="A9B9B1"/>
<keyword evidence="1" id="KW-0472">Membrane</keyword>
<dbReference type="Proteomes" id="UP000000787">
    <property type="component" value="Plasmid pHAU02"/>
</dbReference>
<dbReference type="HOGENOM" id="CLU_1560841_0_0_0"/>
<keyword evidence="1" id="KW-0812">Transmembrane</keyword>
<geneLocation type="plasmid" evidence="2 3">
    <name>pHAU02</name>
</geneLocation>
<evidence type="ECO:0000313" key="3">
    <source>
        <dbReference type="Proteomes" id="UP000000787"/>
    </source>
</evidence>
<sequence>MPTTVQPVQTATVHIPQSKPRAKRMGLYDKVGQTIALGMALALALGIWLVGAKFTLDFLASMGVNLASLSYGQWLIPLAISASELWLWPKGSSIWQRWAVWLGVLLFDVGSSWAGFTEWAGGRYVPLFAGFTMPSEGFPLHGLALVLGLAFAFLPEKIGRWAVSELRTLWG</sequence>